<sequence length="276" mass="29832">MGALPRALVLGVCAAVLLVNVLAVVAEGDAAAASMVVGLAKCADCTRKNMKAEAVFKGVRVAIKCKNGNGEYETKATGEVGKSGAFTVPLAADLLRDDGELRQRCFAQLHSAASNRPCPGQEPSWIVNADDKKMKKTFVAVAGETHFPSAAECASAFLCDPFHKKDFFFHYKNPSPAVPAYHKPPSTPSYTHPAPPVYSYPTPEYSHPKPPTPVYSHPMPTPSTPIYHPPADEKKVAMQDDAETDPELFKKLLPLIKKNPFLKFPKLPPVEVEAKP</sequence>
<evidence type="ECO:0000256" key="2">
    <source>
        <dbReference type="SAM" id="SignalP"/>
    </source>
</evidence>
<reference evidence="3" key="2">
    <citation type="submission" date="2018-05" db="EMBL/GenBank/DDBJ databases">
        <title>OpunRS2 (Oryza punctata Reference Sequence Version 2).</title>
        <authorList>
            <person name="Zhang J."/>
            <person name="Kudrna D."/>
            <person name="Lee S."/>
            <person name="Talag J."/>
            <person name="Welchert J."/>
            <person name="Wing R.A."/>
        </authorList>
    </citation>
    <scope>NUCLEOTIDE SEQUENCE [LARGE SCALE GENOMIC DNA]</scope>
</reference>
<dbReference type="AlphaFoldDB" id="A0A0E0M5H6"/>
<dbReference type="PANTHER" id="PTHR33935">
    <property type="entry name" value="OS10G0148100 PROTEIN"/>
    <property type="match status" value="1"/>
</dbReference>
<proteinExistence type="predicted"/>
<dbReference type="Proteomes" id="UP000026962">
    <property type="component" value="Chromosome 10"/>
</dbReference>
<keyword evidence="2" id="KW-0732">Signal</keyword>
<dbReference type="eggNOG" id="ENOG502QTFH">
    <property type="taxonomic scope" value="Eukaryota"/>
</dbReference>
<dbReference type="OMA" id="YHPPRYE"/>
<accession>A0A0E0M5H6</accession>
<evidence type="ECO:0008006" key="5">
    <source>
        <dbReference type="Google" id="ProtNLM"/>
    </source>
</evidence>
<dbReference type="EnsemblPlants" id="OPUNC10G01930.1">
    <property type="protein sequence ID" value="OPUNC10G01930.1"/>
    <property type="gene ID" value="OPUNC10G01930"/>
</dbReference>
<name>A0A0E0M5H6_ORYPU</name>
<evidence type="ECO:0000313" key="4">
    <source>
        <dbReference type="Proteomes" id="UP000026962"/>
    </source>
</evidence>
<feature type="chain" id="PRO_5002367142" description="Proline-rich protein" evidence="2">
    <location>
        <begin position="24"/>
        <end position="276"/>
    </location>
</feature>
<evidence type="ECO:0000256" key="1">
    <source>
        <dbReference type="SAM" id="MobiDB-lite"/>
    </source>
</evidence>
<organism evidence="3">
    <name type="scientific">Oryza punctata</name>
    <name type="common">Red rice</name>
    <dbReference type="NCBI Taxonomy" id="4537"/>
    <lineage>
        <taxon>Eukaryota</taxon>
        <taxon>Viridiplantae</taxon>
        <taxon>Streptophyta</taxon>
        <taxon>Embryophyta</taxon>
        <taxon>Tracheophyta</taxon>
        <taxon>Spermatophyta</taxon>
        <taxon>Magnoliopsida</taxon>
        <taxon>Liliopsida</taxon>
        <taxon>Poales</taxon>
        <taxon>Poaceae</taxon>
        <taxon>BOP clade</taxon>
        <taxon>Oryzoideae</taxon>
        <taxon>Oryzeae</taxon>
        <taxon>Oryzinae</taxon>
        <taxon>Oryza</taxon>
    </lineage>
</organism>
<feature type="region of interest" description="Disordered" evidence="1">
    <location>
        <begin position="224"/>
        <end position="243"/>
    </location>
</feature>
<reference evidence="3" key="1">
    <citation type="submission" date="2015-04" db="UniProtKB">
        <authorList>
            <consortium name="EnsemblPlants"/>
        </authorList>
    </citation>
    <scope>IDENTIFICATION</scope>
</reference>
<feature type="signal peptide" evidence="2">
    <location>
        <begin position="1"/>
        <end position="23"/>
    </location>
</feature>
<protein>
    <recommendedName>
        <fullName evidence="5">Proline-rich protein</fullName>
    </recommendedName>
</protein>
<keyword evidence="4" id="KW-1185">Reference proteome</keyword>
<dbReference type="Gramene" id="OPUNC10G01930.1">
    <property type="protein sequence ID" value="OPUNC10G01930.1"/>
    <property type="gene ID" value="OPUNC10G01930"/>
</dbReference>
<dbReference type="Pfam" id="PF01190">
    <property type="entry name" value="Pollen_Ole_e_1"/>
    <property type="match status" value="1"/>
</dbReference>
<dbReference type="PANTHER" id="PTHR33935:SF15">
    <property type="entry name" value="OS10G0148100 PROTEIN"/>
    <property type="match status" value="1"/>
</dbReference>
<evidence type="ECO:0000313" key="3">
    <source>
        <dbReference type="EnsemblPlants" id="OPUNC10G01930.1"/>
    </source>
</evidence>
<dbReference type="HOGENOM" id="CLU_042219_0_0_1"/>
<dbReference type="STRING" id="4537.A0A0E0M5H6"/>